<feature type="transmembrane region" description="Helical" evidence="5">
    <location>
        <begin position="109"/>
        <end position="129"/>
    </location>
</feature>
<evidence type="ECO:0000313" key="8">
    <source>
        <dbReference type="Proteomes" id="UP000199149"/>
    </source>
</evidence>
<proteinExistence type="predicted"/>
<gene>
    <name evidence="7" type="ORF">SAMN05421738_11169</name>
</gene>
<keyword evidence="3 5" id="KW-1133">Transmembrane helix</keyword>
<dbReference type="EMBL" id="FOUZ01000011">
    <property type="protein sequence ID" value="SFN37900.1"/>
    <property type="molecule type" value="Genomic_DNA"/>
</dbReference>
<accession>A0A1I4YJY0</accession>
<dbReference type="RefSeq" id="WP_092908791.1">
    <property type="nucleotide sequence ID" value="NZ_FOUZ01000011.1"/>
</dbReference>
<dbReference type="STRING" id="684065.SAMN05421738_11169"/>
<sequence>MKYSINIFRDIFLVLFILILPFSVAISNIFFGIYSAIILIDYFYYKEKIDVNRLTIYFIIILCYLSINGLFQGSYNANKTLWKFIPILLFGSLLMYSTKKLPLAIIKKASVFTCLILVISCLIRTVIFYSENHFIPFANDAEMVNILKIHRPYLGFYILINSIFSFDLFIKSSQKIYKYLYSFIFIIFFAFIVLIAARLSIISFIVIALIYILFYLNYSLIKKIILGVSLLVLSGFIYSNPKIQERVNHNNIDMMIDHEPRFVIWESVNNIKNNDDFNSLIGYGNYQLIEDYLIINYEKIINKKEKRDYFVKEQFNTHSQFFDYLLFGGYIAFTLFISFCLFSLWYTKQNFTSFAIISAFILFFLVENVFHRQLGCYLFILYYMLALRNTKLPED</sequence>
<evidence type="ECO:0000256" key="4">
    <source>
        <dbReference type="ARBA" id="ARBA00023136"/>
    </source>
</evidence>
<feature type="domain" description="O-antigen ligase-related" evidence="6">
    <location>
        <begin position="183"/>
        <end position="337"/>
    </location>
</feature>
<feature type="transmembrane region" description="Helical" evidence="5">
    <location>
        <begin position="220"/>
        <end position="238"/>
    </location>
</feature>
<reference evidence="8" key="1">
    <citation type="submission" date="2016-10" db="EMBL/GenBank/DDBJ databases">
        <authorList>
            <person name="Varghese N."/>
            <person name="Submissions S."/>
        </authorList>
    </citation>
    <scope>NUCLEOTIDE SEQUENCE [LARGE SCALE GENOMIC DNA]</scope>
    <source>
        <strain evidence="8">XJ109</strain>
    </source>
</reference>
<protein>
    <submittedName>
        <fullName evidence="7">O-Antigen ligase</fullName>
    </submittedName>
</protein>
<dbReference type="OrthoDB" id="1424618at2"/>
<comment type="subcellular location">
    <subcellularLocation>
        <location evidence="1">Membrane</location>
        <topology evidence="1">Multi-pass membrane protein</topology>
    </subcellularLocation>
</comment>
<evidence type="ECO:0000256" key="2">
    <source>
        <dbReference type="ARBA" id="ARBA00022692"/>
    </source>
</evidence>
<evidence type="ECO:0000256" key="5">
    <source>
        <dbReference type="SAM" id="Phobius"/>
    </source>
</evidence>
<keyword evidence="8" id="KW-1185">Reference proteome</keyword>
<name>A0A1I4YJY0_9FLAO</name>
<dbReference type="InterPro" id="IPR007016">
    <property type="entry name" value="O-antigen_ligase-rel_domated"/>
</dbReference>
<evidence type="ECO:0000256" key="1">
    <source>
        <dbReference type="ARBA" id="ARBA00004141"/>
    </source>
</evidence>
<keyword evidence="4 5" id="KW-0472">Membrane</keyword>
<keyword evidence="2 5" id="KW-0812">Transmembrane</keyword>
<dbReference type="Proteomes" id="UP000199149">
    <property type="component" value="Unassembled WGS sequence"/>
</dbReference>
<evidence type="ECO:0000256" key="3">
    <source>
        <dbReference type="ARBA" id="ARBA00022989"/>
    </source>
</evidence>
<feature type="transmembrane region" description="Helical" evidence="5">
    <location>
        <begin position="324"/>
        <end position="345"/>
    </location>
</feature>
<evidence type="ECO:0000313" key="7">
    <source>
        <dbReference type="EMBL" id="SFN37900.1"/>
    </source>
</evidence>
<keyword evidence="7" id="KW-0436">Ligase</keyword>
<feature type="transmembrane region" description="Helical" evidence="5">
    <location>
        <begin position="149"/>
        <end position="169"/>
    </location>
</feature>
<dbReference type="AlphaFoldDB" id="A0A1I4YJY0"/>
<dbReference type="GO" id="GO:0016874">
    <property type="term" value="F:ligase activity"/>
    <property type="evidence" value="ECO:0007669"/>
    <property type="project" value="UniProtKB-KW"/>
</dbReference>
<dbReference type="Pfam" id="PF04932">
    <property type="entry name" value="Wzy_C"/>
    <property type="match status" value="1"/>
</dbReference>
<dbReference type="GO" id="GO:0016020">
    <property type="term" value="C:membrane"/>
    <property type="evidence" value="ECO:0007669"/>
    <property type="project" value="UniProtKB-SubCell"/>
</dbReference>
<feature type="transmembrane region" description="Helical" evidence="5">
    <location>
        <begin position="351"/>
        <end position="370"/>
    </location>
</feature>
<feature type="transmembrane region" description="Helical" evidence="5">
    <location>
        <begin position="12"/>
        <end position="44"/>
    </location>
</feature>
<feature type="transmembrane region" description="Helical" evidence="5">
    <location>
        <begin position="181"/>
        <end position="214"/>
    </location>
</feature>
<feature type="transmembrane region" description="Helical" evidence="5">
    <location>
        <begin position="56"/>
        <end position="75"/>
    </location>
</feature>
<organism evidence="7 8">
    <name type="scientific">Algoriella xinjiangensis</name>
    <dbReference type="NCBI Taxonomy" id="684065"/>
    <lineage>
        <taxon>Bacteria</taxon>
        <taxon>Pseudomonadati</taxon>
        <taxon>Bacteroidota</taxon>
        <taxon>Flavobacteriia</taxon>
        <taxon>Flavobacteriales</taxon>
        <taxon>Weeksellaceae</taxon>
        <taxon>Algoriella</taxon>
    </lineage>
</organism>
<evidence type="ECO:0000259" key="6">
    <source>
        <dbReference type="Pfam" id="PF04932"/>
    </source>
</evidence>